<organism evidence="2 3">
    <name type="scientific">Mycena pura</name>
    <dbReference type="NCBI Taxonomy" id="153505"/>
    <lineage>
        <taxon>Eukaryota</taxon>
        <taxon>Fungi</taxon>
        <taxon>Dikarya</taxon>
        <taxon>Basidiomycota</taxon>
        <taxon>Agaricomycotina</taxon>
        <taxon>Agaricomycetes</taxon>
        <taxon>Agaricomycetidae</taxon>
        <taxon>Agaricales</taxon>
        <taxon>Marasmiineae</taxon>
        <taxon>Mycenaceae</taxon>
        <taxon>Mycena</taxon>
    </lineage>
</organism>
<comment type="caution">
    <text evidence="2">The sequence shown here is derived from an EMBL/GenBank/DDBJ whole genome shotgun (WGS) entry which is preliminary data.</text>
</comment>
<sequence length="798" mass="87924">MDKLRLLKLASGCDIPAHIDALTKLRTEAHRAGAVRTDAVTPLWGSEKPPTAGEDDHQPSFIAYDVSSQDLCHPRLDSSSYGPLVPNHIHAPRGLRLACGSHSGPDTQDKKIDSLEAPFFVSLCSSLASMRPLSLQGADPDRAPANANNPPLSLQVLATDESGPSESTSPYASTWRGDRRRVVILQVHASSPEIVTRGSTYGQPRSFDTPYKGIDLPVWVVYWRSRGRMGFLRPRFFLGPDPERTKRILHPSVEMNNLRPRVPPDAPSKKASRSTSTSQKATQAMGNDKGQSKTPAPVNPLAFESSPLTPLSLSTTTPLQMAGELKELLHSTRSRFLGNEDAPRPTMQLPLATKKGKEMYRKPTVEEIENEDVLSPPFRNCNPPSSPSTMRLGFTSANSNRMAPVNETYGQSTPFVSALDSGCLVNFIPLAEEEQSEGGEPTVPHLGGDDSVSTALLCRPAQGTDEDYPKFFDGPGRAIDLFREPLCAAIECFYIPFDPSDSSQEDPLIFFGAVDGELSGRDSTETNMLRDAIIRYQHQPRNFLWERLSDAVQLVARIDANSTKLNLTVDPASDECYYCLNLHELALVAHVVVAVQQILEALTIFLGRRPSTSFIVDPKFGFLYMLEKCKSRTDLRFTLSTLQLRITRADHHIRSYLRRTREILTGQLPDDSISTVDSTISEIRAAYGMVSPTHELYRMVARHDYGQRVAGEMIESLTMGENFPKKPYKPSPRSQDAIPTIREPKISGAQHLSLPQTTPHKACNKSRGPPPYKGLESGDVSTMEDISTLVDISTAVLA</sequence>
<keyword evidence="3" id="KW-1185">Reference proteome</keyword>
<feature type="compositionally biased region" description="Polar residues" evidence="1">
    <location>
        <begin position="273"/>
        <end position="285"/>
    </location>
</feature>
<name>A0AAD6Y219_9AGAR</name>
<feature type="region of interest" description="Disordered" evidence="1">
    <location>
        <begin position="752"/>
        <end position="779"/>
    </location>
</feature>
<evidence type="ECO:0000313" key="2">
    <source>
        <dbReference type="EMBL" id="KAJ7190838.1"/>
    </source>
</evidence>
<evidence type="ECO:0000313" key="3">
    <source>
        <dbReference type="Proteomes" id="UP001219525"/>
    </source>
</evidence>
<feature type="region of interest" description="Disordered" evidence="1">
    <location>
        <begin position="252"/>
        <end position="300"/>
    </location>
</feature>
<accession>A0AAD6Y219</accession>
<dbReference type="Proteomes" id="UP001219525">
    <property type="component" value="Unassembled WGS sequence"/>
</dbReference>
<reference evidence="2" key="1">
    <citation type="submission" date="2023-03" db="EMBL/GenBank/DDBJ databases">
        <title>Massive genome expansion in bonnet fungi (Mycena s.s.) driven by repeated elements and novel gene families across ecological guilds.</title>
        <authorList>
            <consortium name="Lawrence Berkeley National Laboratory"/>
            <person name="Harder C.B."/>
            <person name="Miyauchi S."/>
            <person name="Viragh M."/>
            <person name="Kuo A."/>
            <person name="Thoen E."/>
            <person name="Andreopoulos B."/>
            <person name="Lu D."/>
            <person name="Skrede I."/>
            <person name="Drula E."/>
            <person name="Henrissat B."/>
            <person name="Morin E."/>
            <person name="Kohler A."/>
            <person name="Barry K."/>
            <person name="LaButti K."/>
            <person name="Morin E."/>
            <person name="Salamov A."/>
            <person name="Lipzen A."/>
            <person name="Mereny Z."/>
            <person name="Hegedus B."/>
            <person name="Baldrian P."/>
            <person name="Stursova M."/>
            <person name="Weitz H."/>
            <person name="Taylor A."/>
            <person name="Grigoriev I.V."/>
            <person name="Nagy L.G."/>
            <person name="Martin F."/>
            <person name="Kauserud H."/>
        </authorList>
    </citation>
    <scope>NUCLEOTIDE SEQUENCE</scope>
    <source>
        <strain evidence="2">9144</strain>
    </source>
</reference>
<proteinExistence type="predicted"/>
<dbReference type="EMBL" id="JARJCW010000142">
    <property type="protein sequence ID" value="KAJ7190838.1"/>
    <property type="molecule type" value="Genomic_DNA"/>
</dbReference>
<protein>
    <submittedName>
        <fullName evidence="2">Uncharacterized protein</fullName>
    </submittedName>
</protein>
<gene>
    <name evidence="2" type="ORF">GGX14DRAFT_579529</name>
</gene>
<evidence type="ECO:0000256" key="1">
    <source>
        <dbReference type="SAM" id="MobiDB-lite"/>
    </source>
</evidence>
<dbReference type="AlphaFoldDB" id="A0AAD6Y219"/>